<dbReference type="InterPro" id="IPR017441">
    <property type="entry name" value="Protein_kinase_ATP_BS"/>
</dbReference>
<keyword evidence="6 9" id="KW-0067">ATP-binding</keyword>
<dbReference type="Gene3D" id="1.10.510.10">
    <property type="entry name" value="Transferase(Phosphotransferase) domain 1"/>
    <property type="match status" value="1"/>
</dbReference>
<evidence type="ECO:0000256" key="5">
    <source>
        <dbReference type="ARBA" id="ARBA00022777"/>
    </source>
</evidence>
<keyword evidence="3" id="KW-0808">Transferase</keyword>
<dbReference type="Pfam" id="PF00069">
    <property type="entry name" value="Pkinase"/>
    <property type="match status" value="1"/>
</dbReference>
<dbReference type="GO" id="GO:0005634">
    <property type="term" value="C:nucleus"/>
    <property type="evidence" value="ECO:0007669"/>
    <property type="project" value="TreeGrafter"/>
</dbReference>
<dbReference type="PROSITE" id="PS50011">
    <property type="entry name" value="PROTEIN_KINASE_DOM"/>
    <property type="match status" value="1"/>
</dbReference>
<evidence type="ECO:0000259" key="10">
    <source>
        <dbReference type="PROSITE" id="PS50011"/>
    </source>
</evidence>
<feature type="binding site" evidence="9">
    <location>
        <position position="151"/>
    </location>
    <ligand>
        <name>ATP</name>
        <dbReference type="ChEBI" id="CHEBI:30616"/>
    </ligand>
</feature>
<evidence type="ECO:0000313" key="12">
    <source>
        <dbReference type="Proteomes" id="UP001152300"/>
    </source>
</evidence>
<keyword evidence="2" id="KW-0723">Serine/threonine-protein kinase</keyword>
<keyword evidence="12" id="KW-1185">Reference proteome</keyword>
<dbReference type="InterPro" id="IPR051334">
    <property type="entry name" value="SRPK"/>
</dbReference>
<dbReference type="SMART" id="SM00220">
    <property type="entry name" value="S_TKc"/>
    <property type="match status" value="1"/>
</dbReference>
<gene>
    <name evidence="11" type="ORF">OCU04_004546</name>
</gene>
<dbReference type="GO" id="GO:0000245">
    <property type="term" value="P:spliceosomal complex assembly"/>
    <property type="evidence" value="ECO:0007669"/>
    <property type="project" value="TreeGrafter"/>
</dbReference>
<proteinExistence type="predicted"/>
<keyword evidence="5" id="KW-0418">Kinase</keyword>
<dbReference type="GO" id="GO:0004674">
    <property type="term" value="F:protein serine/threonine kinase activity"/>
    <property type="evidence" value="ECO:0007669"/>
    <property type="project" value="UniProtKB-KW"/>
</dbReference>
<comment type="catalytic activity">
    <reaction evidence="8">
        <text>L-seryl-[protein] + ATP = O-phospho-L-seryl-[protein] + ADP + H(+)</text>
        <dbReference type="Rhea" id="RHEA:17989"/>
        <dbReference type="Rhea" id="RHEA-COMP:9863"/>
        <dbReference type="Rhea" id="RHEA-COMP:11604"/>
        <dbReference type="ChEBI" id="CHEBI:15378"/>
        <dbReference type="ChEBI" id="CHEBI:29999"/>
        <dbReference type="ChEBI" id="CHEBI:30616"/>
        <dbReference type="ChEBI" id="CHEBI:83421"/>
        <dbReference type="ChEBI" id="CHEBI:456216"/>
        <dbReference type="EC" id="2.7.11.1"/>
    </reaction>
</comment>
<reference evidence="11" key="1">
    <citation type="submission" date="2022-11" db="EMBL/GenBank/DDBJ databases">
        <title>Genome Resource of Sclerotinia nivalis Strain SnTB1, a Plant Pathogen Isolated from American Ginseng.</title>
        <authorList>
            <person name="Fan S."/>
        </authorList>
    </citation>
    <scope>NUCLEOTIDE SEQUENCE</scope>
    <source>
        <strain evidence="11">SnTB1</strain>
    </source>
</reference>
<evidence type="ECO:0000256" key="8">
    <source>
        <dbReference type="ARBA" id="ARBA00048679"/>
    </source>
</evidence>
<evidence type="ECO:0000256" key="2">
    <source>
        <dbReference type="ARBA" id="ARBA00022527"/>
    </source>
</evidence>
<organism evidence="11 12">
    <name type="scientific">Sclerotinia nivalis</name>
    <dbReference type="NCBI Taxonomy" id="352851"/>
    <lineage>
        <taxon>Eukaryota</taxon>
        <taxon>Fungi</taxon>
        <taxon>Dikarya</taxon>
        <taxon>Ascomycota</taxon>
        <taxon>Pezizomycotina</taxon>
        <taxon>Leotiomycetes</taxon>
        <taxon>Helotiales</taxon>
        <taxon>Sclerotiniaceae</taxon>
        <taxon>Sclerotinia</taxon>
    </lineage>
</organism>
<keyword evidence="4 9" id="KW-0547">Nucleotide-binding</keyword>
<dbReference type="Proteomes" id="UP001152300">
    <property type="component" value="Unassembled WGS sequence"/>
</dbReference>
<evidence type="ECO:0000256" key="1">
    <source>
        <dbReference type="ARBA" id="ARBA00012513"/>
    </source>
</evidence>
<name>A0A9X0AQP2_9HELO</name>
<feature type="domain" description="Protein kinase" evidence="10">
    <location>
        <begin position="122"/>
        <end position="363"/>
    </location>
</feature>
<dbReference type="PANTHER" id="PTHR47634:SF9">
    <property type="entry name" value="PROTEIN KINASE DOMAIN-CONTAINING PROTEIN-RELATED"/>
    <property type="match status" value="1"/>
</dbReference>
<evidence type="ECO:0000256" key="7">
    <source>
        <dbReference type="ARBA" id="ARBA00047899"/>
    </source>
</evidence>
<dbReference type="PANTHER" id="PTHR47634">
    <property type="entry name" value="PROTEIN KINASE DOMAIN-CONTAINING PROTEIN-RELATED"/>
    <property type="match status" value="1"/>
</dbReference>
<dbReference type="AlphaFoldDB" id="A0A9X0AQP2"/>
<dbReference type="OrthoDB" id="5979581at2759"/>
<evidence type="ECO:0000313" key="11">
    <source>
        <dbReference type="EMBL" id="KAJ8067181.1"/>
    </source>
</evidence>
<dbReference type="GO" id="GO:0050684">
    <property type="term" value="P:regulation of mRNA processing"/>
    <property type="evidence" value="ECO:0007669"/>
    <property type="project" value="TreeGrafter"/>
</dbReference>
<dbReference type="InterPro" id="IPR000719">
    <property type="entry name" value="Prot_kinase_dom"/>
</dbReference>
<evidence type="ECO:0000256" key="4">
    <source>
        <dbReference type="ARBA" id="ARBA00022741"/>
    </source>
</evidence>
<evidence type="ECO:0000256" key="6">
    <source>
        <dbReference type="ARBA" id="ARBA00022840"/>
    </source>
</evidence>
<evidence type="ECO:0000256" key="9">
    <source>
        <dbReference type="PROSITE-ProRule" id="PRU10141"/>
    </source>
</evidence>
<dbReference type="EMBL" id="JAPEIS010000004">
    <property type="protein sequence ID" value="KAJ8067181.1"/>
    <property type="molecule type" value="Genomic_DNA"/>
</dbReference>
<dbReference type="EC" id="2.7.11.1" evidence="1"/>
<sequence>MKFLYYQKYISTNPNKKIQGILLTYNKAQLQKFNHQKSLHSGLAKYRPNIHKFNPRHRKMTNTSSNPTPIPISDYFESSYSLEGNFSFENLDYYADGTLFPVHIGDLFPPKDEGDESHLYRYKVLLKIGHGSYSTVWLAIDLENETHVALKFLSRGRDTELSLYQSLSEAEGSLGQESVVTLRNSFRVGLRNEHTVLVFDVLIPWTFLTQKQKEQLNLKATVFELASGLSFLHSTNITHGDLHQGNLALKISPEFMFTGDEFIGELNFPDVIPILPIPYSKERVRQPPPNYQPPKYLMSNNVFLDYAKEVLSHEGALSTAKLQIIDLSNGNWLTLLCFLYHFFANILLPNCSIPKHANRNPID</sequence>
<dbReference type="SUPFAM" id="SSF56112">
    <property type="entry name" value="Protein kinase-like (PK-like)"/>
    <property type="match status" value="1"/>
</dbReference>
<comment type="catalytic activity">
    <reaction evidence="7">
        <text>L-threonyl-[protein] + ATP = O-phospho-L-threonyl-[protein] + ADP + H(+)</text>
        <dbReference type="Rhea" id="RHEA:46608"/>
        <dbReference type="Rhea" id="RHEA-COMP:11060"/>
        <dbReference type="Rhea" id="RHEA-COMP:11605"/>
        <dbReference type="ChEBI" id="CHEBI:15378"/>
        <dbReference type="ChEBI" id="CHEBI:30013"/>
        <dbReference type="ChEBI" id="CHEBI:30616"/>
        <dbReference type="ChEBI" id="CHEBI:61977"/>
        <dbReference type="ChEBI" id="CHEBI:456216"/>
        <dbReference type="EC" id="2.7.11.1"/>
    </reaction>
</comment>
<dbReference type="GO" id="GO:0005737">
    <property type="term" value="C:cytoplasm"/>
    <property type="evidence" value="ECO:0007669"/>
    <property type="project" value="TreeGrafter"/>
</dbReference>
<comment type="caution">
    <text evidence="11">The sequence shown here is derived from an EMBL/GenBank/DDBJ whole genome shotgun (WGS) entry which is preliminary data.</text>
</comment>
<dbReference type="InterPro" id="IPR011009">
    <property type="entry name" value="Kinase-like_dom_sf"/>
</dbReference>
<dbReference type="Gene3D" id="3.30.200.20">
    <property type="entry name" value="Phosphorylase Kinase, domain 1"/>
    <property type="match status" value="1"/>
</dbReference>
<protein>
    <recommendedName>
        <fullName evidence="1">non-specific serine/threonine protein kinase</fullName>
        <ecNumber evidence="1">2.7.11.1</ecNumber>
    </recommendedName>
</protein>
<accession>A0A9X0AQP2</accession>
<dbReference type="GO" id="GO:0005524">
    <property type="term" value="F:ATP binding"/>
    <property type="evidence" value="ECO:0007669"/>
    <property type="project" value="UniProtKB-UniRule"/>
</dbReference>
<dbReference type="PROSITE" id="PS00107">
    <property type="entry name" value="PROTEIN_KINASE_ATP"/>
    <property type="match status" value="1"/>
</dbReference>
<evidence type="ECO:0000256" key="3">
    <source>
        <dbReference type="ARBA" id="ARBA00022679"/>
    </source>
</evidence>